<evidence type="ECO:0000256" key="7">
    <source>
        <dbReference type="ARBA" id="ARBA00023303"/>
    </source>
</evidence>
<feature type="transmembrane region" description="Helical" evidence="8">
    <location>
        <begin position="128"/>
        <end position="146"/>
    </location>
</feature>
<dbReference type="KEGG" id="aten:116292781"/>
<dbReference type="Gene3D" id="3.40.190.10">
    <property type="entry name" value="Periplasmic binding protein-like II"/>
    <property type="match status" value="1"/>
</dbReference>
<gene>
    <name evidence="11" type="primary">LOC116292781</name>
</gene>
<dbReference type="GO" id="GO:0008076">
    <property type="term" value="C:voltage-gated potassium channel complex"/>
    <property type="evidence" value="ECO:0007669"/>
    <property type="project" value="InterPro"/>
</dbReference>
<keyword evidence="7" id="KW-0407">Ion channel</keyword>
<keyword evidence="4 8" id="KW-1133">Transmembrane helix</keyword>
<feature type="domain" description="Potassium channel" evidence="9">
    <location>
        <begin position="159"/>
        <end position="216"/>
    </location>
</feature>
<dbReference type="GO" id="GO:0015276">
    <property type="term" value="F:ligand-gated monoatomic ion channel activity"/>
    <property type="evidence" value="ECO:0007669"/>
    <property type="project" value="InterPro"/>
</dbReference>
<name>A0A6P8HJI0_ACTTE</name>
<evidence type="ECO:0000256" key="8">
    <source>
        <dbReference type="SAM" id="Phobius"/>
    </source>
</evidence>
<accession>A0A6P8HJI0</accession>
<sequence>MYSPPYVFYNTNGRVKDNQGTNGIIVDCLLFSFKMCYHSCPSPLNITWKVVNTSNELEQEITSGQSDIILPITSRLVNSLSWPDYTGTPLSFNPIVKTSSRALIINKNHFNQKSMELMLQALLDTWPIFVYTFILAGLSGVCIWILESRGNSDEFQRTFLKGWWEGFWWAFVSMTTVGYGDKTPKSIFGRVFGVIWILVGIVIVAMFTATVTNALTLINSGIENKKVAVLSSTGASIDAINKGTQPIEYGSFQEMYEALESQQVEGIYIDQYVGAHYMKEISDEDLRVLTIVDTEINYLLAVNANTYKEITKNVCVLEALGHTSCDRLLQKYLLPIKSFSFNEDYKGLLSSSSEEH</sequence>
<evidence type="ECO:0000313" key="11">
    <source>
        <dbReference type="RefSeq" id="XP_031555996.1"/>
    </source>
</evidence>
<dbReference type="PANTHER" id="PTHR11537:SF252">
    <property type="entry name" value="POTASSIUM VOLTAGE-GATED CHANNEL PROTEIN SHAW"/>
    <property type="match status" value="1"/>
</dbReference>
<dbReference type="SUPFAM" id="SSF53850">
    <property type="entry name" value="Periplasmic binding protein-like II"/>
    <property type="match status" value="1"/>
</dbReference>
<dbReference type="OrthoDB" id="415460at2759"/>
<dbReference type="Pfam" id="PF07885">
    <property type="entry name" value="Ion_trans_2"/>
    <property type="match status" value="1"/>
</dbReference>
<keyword evidence="10" id="KW-1185">Reference proteome</keyword>
<evidence type="ECO:0000256" key="1">
    <source>
        <dbReference type="ARBA" id="ARBA00004141"/>
    </source>
</evidence>
<dbReference type="Gene3D" id="1.10.287.70">
    <property type="match status" value="1"/>
</dbReference>
<feature type="transmembrane region" description="Helical" evidence="8">
    <location>
        <begin position="191"/>
        <end position="218"/>
    </location>
</feature>
<keyword evidence="2" id="KW-0813">Transport</keyword>
<evidence type="ECO:0000256" key="5">
    <source>
        <dbReference type="ARBA" id="ARBA00023065"/>
    </source>
</evidence>
<dbReference type="GeneID" id="116292781"/>
<dbReference type="PANTHER" id="PTHR11537">
    <property type="entry name" value="VOLTAGE-GATED POTASSIUM CHANNEL"/>
    <property type="match status" value="1"/>
</dbReference>
<reference evidence="11" key="1">
    <citation type="submission" date="2025-08" db="UniProtKB">
        <authorList>
            <consortium name="RefSeq"/>
        </authorList>
    </citation>
    <scope>IDENTIFICATION</scope>
    <source>
        <tissue evidence="11">Tentacle</tissue>
    </source>
</reference>
<evidence type="ECO:0000256" key="6">
    <source>
        <dbReference type="ARBA" id="ARBA00023136"/>
    </source>
</evidence>
<feature type="transmembrane region" description="Helical" evidence="8">
    <location>
        <begin position="158"/>
        <end position="179"/>
    </location>
</feature>
<keyword evidence="5" id="KW-0406">Ion transport</keyword>
<comment type="subcellular location">
    <subcellularLocation>
        <location evidence="1">Membrane</location>
        <topology evidence="1">Multi-pass membrane protein</topology>
    </subcellularLocation>
</comment>
<evidence type="ECO:0000256" key="2">
    <source>
        <dbReference type="ARBA" id="ARBA00022448"/>
    </source>
</evidence>
<evidence type="ECO:0000313" key="10">
    <source>
        <dbReference type="Proteomes" id="UP000515163"/>
    </source>
</evidence>
<keyword evidence="3 8" id="KW-0812">Transmembrane</keyword>
<proteinExistence type="predicted"/>
<dbReference type="Proteomes" id="UP000515163">
    <property type="component" value="Unplaced"/>
</dbReference>
<organism evidence="10 11">
    <name type="scientific">Actinia tenebrosa</name>
    <name type="common">Australian red waratah sea anemone</name>
    <dbReference type="NCBI Taxonomy" id="6105"/>
    <lineage>
        <taxon>Eukaryota</taxon>
        <taxon>Metazoa</taxon>
        <taxon>Cnidaria</taxon>
        <taxon>Anthozoa</taxon>
        <taxon>Hexacorallia</taxon>
        <taxon>Actiniaria</taxon>
        <taxon>Actiniidae</taxon>
        <taxon>Actinia</taxon>
    </lineage>
</organism>
<dbReference type="AlphaFoldDB" id="A0A6P8HJI0"/>
<dbReference type="GO" id="GO:0005251">
    <property type="term" value="F:delayed rectifier potassium channel activity"/>
    <property type="evidence" value="ECO:0007669"/>
    <property type="project" value="TreeGrafter"/>
</dbReference>
<protein>
    <submittedName>
        <fullName evidence="11">Uncharacterized protein LOC116292781</fullName>
    </submittedName>
</protein>
<dbReference type="SUPFAM" id="SSF81324">
    <property type="entry name" value="Voltage-gated potassium channels"/>
    <property type="match status" value="1"/>
</dbReference>
<dbReference type="RefSeq" id="XP_031555996.1">
    <property type="nucleotide sequence ID" value="XM_031700136.1"/>
</dbReference>
<dbReference type="InterPro" id="IPR028325">
    <property type="entry name" value="VG_K_chnl"/>
</dbReference>
<dbReference type="GO" id="GO:0001508">
    <property type="term" value="P:action potential"/>
    <property type="evidence" value="ECO:0007669"/>
    <property type="project" value="TreeGrafter"/>
</dbReference>
<dbReference type="InterPro" id="IPR013099">
    <property type="entry name" value="K_chnl_dom"/>
</dbReference>
<dbReference type="PRINTS" id="PR00169">
    <property type="entry name" value="KCHANNEL"/>
</dbReference>
<evidence type="ECO:0000256" key="3">
    <source>
        <dbReference type="ARBA" id="ARBA00022692"/>
    </source>
</evidence>
<keyword evidence="6 8" id="KW-0472">Membrane</keyword>
<dbReference type="InParanoid" id="A0A6P8HJI0"/>
<evidence type="ECO:0000256" key="4">
    <source>
        <dbReference type="ARBA" id="ARBA00022989"/>
    </source>
</evidence>
<evidence type="ECO:0000259" key="9">
    <source>
        <dbReference type="Pfam" id="PF07885"/>
    </source>
</evidence>